<protein>
    <submittedName>
        <fullName evidence="1">Uncharacterized protein</fullName>
    </submittedName>
</protein>
<sequence>MNSAPSQVLVYDLDPDTENNVTITAETMGWSQLVIGNPADPSAKDNGYTKLTLEAEFKLSDDASPPLVEDRGSPFDLFVILRGSGGLTLDNPLMGSLPGQWNFYSLLLPGTPWDPEEVEELHENRTMYSWTVELYPGMAGDVKFTTSLEADLEFMDIPGMHLPLPDGATIGQSKIHLRAKPIHFLVSDPEPLPPAISIATGMAALKGISVAYEVLNDPAPLGAPTDPWLYVAAYEGVKYYRLVKNQDHYIVSAELVGTITRANAAGVLPISGQGSAIERCLFIYEEEEYNYITYWNSTAGEYGMMLAHATPIADACDYGSINNSPGFSSAQRTRAGFLDFNPATGRFEGSPTLVSLFFTNSFPGLTGEIVSCIAHNTTRAALIITSTGQIWVPRPPGHPGRWHRDRQRAILS</sequence>
<name>A0A948RRP1_UNCEI</name>
<comment type="caution">
    <text evidence="1">The sequence shown here is derived from an EMBL/GenBank/DDBJ whole genome shotgun (WGS) entry which is preliminary data.</text>
</comment>
<dbReference type="EMBL" id="JAHJDP010000018">
    <property type="protein sequence ID" value="MBU2689763.1"/>
    <property type="molecule type" value="Genomic_DNA"/>
</dbReference>
<proteinExistence type="predicted"/>
<gene>
    <name evidence="1" type="ORF">KJ970_02470</name>
</gene>
<organism evidence="1 2">
    <name type="scientific">Eiseniibacteriota bacterium</name>
    <dbReference type="NCBI Taxonomy" id="2212470"/>
    <lineage>
        <taxon>Bacteria</taxon>
        <taxon>Candidatus Eiseniibacteriota</taxon>
    </lineage>
</organism>
<accession>A0A948RRP1</accession>
<evidence type="ECO:0000313" key="1">
    <source>
        <dbReference type="EMBL" id="MBU2689763.1"/>
    </source>
</evidence>
<reference evidence="1" key="1">
    <citation type="submission" date="2021-05" db="EMBL/GenBank/DDBJ databases">
        <title>Energy efficiency and biological interactions define the core microbiome of deep oligotrophic groundwater.</title>
        <authorList>
            <person name="Mehrshad M."/>
            <person name="Lopez-Fernandez M."/>
            <person name="Bell E."/>
            <person name="Bernier-Latmani R."/>
            <person name="Bertilsson S."/>
            <person name="Dopson M."/>
        </authorList>
    </citation>
    <scope>NUCLEOTIDE SEQUENCE</scope>
    <source>
        <strain evidence="1">Modern_marine.mb.64</strain>
    </source>
</reference>
<evidence type="ECO:0000313" key="2">
    <source>
        <dbReference type="Proteomes" id="UP000777784"/>
    </source>
</evidence>
<dbReference type="Proteomes" id="UP000777784">
    <property type="component" value="Unassembled WGS sequence"/>
</dbReference>
<dbReference type="AlphaFoldDB" id="A0A948RRP1"/>